<dbReference type="GeneID" id="78084281"/>
<dbReference type="Gene3D" id="3.20.20.60">
    <property type="entry name" value="Phosphoenolpyruvate-binding domains"/>
    <property type="match status" value="1"/>
</dbReference>
<sequence>MEMLKDRLYAQERVIGTWCNLGSPLSAELAGITGYDWVLLDQEHGPGDNITLLHQLHALGKYPTVPIVRIAWRDRILTKRALDLGAGGIMFPYIQNAEEAREAVAFMQYAPLGERGLAAGTRCAGFGAFFGEYRENTVRSLLCVAQIESREAVENAAAIAAVPGVDVLFVGPLDLSAGMDMPRQFSDPAFVETLRRVVAAASLHGKASGILVQTPEHIRLVRELGFRFIAAGGDSNAIRQAFSANLVLARA</sequence>
<reference evidence="5 6" key="1">
    <citation type="submission" date="2010-10" db="EMBL/GenBank/DDBJ databases">
        <authorList>
            <consortium name="The Broad Institute Genome Sequencing Platform"/>
            <person name="Ward D."/>
            <person name="Earl A."/>
            <person name="Feldgarden M."/>
            <person name="Young S.K."/>
            <person name="Gargeya S."/>
            <person name="Zeng Q."/>
            <person name="Alvarado L."/>
            <person name="Berlin A."/>
            <person name="Bochicchio J."/>
            <person name="Chapman S.B."/>
            <person name="Chen Z."/>
            <person name="Freedman E."/>
            <person name="Gellesch M."/>
            <person name="Goldberg J."/>
            <person name="Griggs A."/>
            <person name="Gujja S."/>
            <person name="Heilman E."/>
            <person name="Heiman D."/>
            <person name="Howarth C."/>
            <person name="Mehta T."/>
            <person name="Neiman D."/>
            <person name="Pearson M."/>
            <person name="Roberts A."/>
            <person name="Saif S."/>
            <person name="Shea T."/>
            <person name="Shenoy N."/>
            <person name="Sisk P."/>
            <person name="Stolte C."/>
            <person name="Sykes S."/>
            <person name="White J."/>
            <person name="Yandava C."/>
            <person name="Allen-Vercoe E."/>
            <person name="Sibley C."/>
            <person name="Ambrose C.E."/>
            <person name="Strauss J."/>
            <person name="Daigneault M."/>
            <person name="Haas B."/>
            <person name="Nusbaum C."/>
            <person name="Birren B."/>
        </authorList>
    </citation>
    <scope>NUCLEOTIDE SEQUENCE [LARGE SCALE GENOMIC DNA]</scope>
    <source>
        <strain evidence="5 6">3_1_6</strain>
    </source>
</reference>
<comment type="caution">
    <text evidence="5">The sequence shown here is derived from an EMBL/GenBank/DDBJ whole genome shotgun (WGS) entry which is preliminary data.</text>
</comment>
<keyword evidence="2" id="KW-0479">Metal-binding</keyword>
<keyword evidence="6" id="KW-1185">Reference proteome</keyword>
<dbReference type="GO" id="GO:0016832">
    <property type="term" value="F:aldehyde-lyase activity"/>
    <property type="evidence" value="ECO:0007669"/>
    <property type="project" value="TreeGrafter"/>
</dbReference>
<dbReference type="PANTHER" id="PTHR30502:SF0">
    <property type="entry name" value="PHOSPHOENOLPYRUVATE CARBOXYLASE FAMILY PROTEIN"/>
    <property type="match status" value="1"/>
</dbReference>
<evidence type="ECO:0000313" key="6">
    <source>
        <dbReference type="Proteomes" id="UP000006034"/>
    </source>
</evidence>
<evidence type="ECO:0000256" key="2">
    <source>
        <dbReference type="ARBA" id="ARBA00022723"/>
    </source>
</evidence>
<evidence type="ECO:0000256" key="1">
    <source>
        <dbReference type="ARBA" id="ARBA00005568"/>
    </source>
</evidence>
<dbReference type="InterPro" id="IPR040442">
    <property type="entry name" value="Pyrv_kinase-like_dom_sf"/>
</dbReference>
<evidence type="ECO:0000259" key="4">
    <source>
        <dbReference type="Pfam" id="PF03328"/>
    </source>
</evidence>
<name>E5YAP4_BILW3</name>
<organism evidence="5 6">
    <name type="scientific">Bilophila wadsworthia (strain 3_1_6)</name>
    <dbReference type="NCBI Taxonomy" id="563192"/>
    <lineage>
        <taxon>Bacteria</taxon>
        <taxon>Pseudomonadati</taxon>
        <taxon>Thermodesulfobacteriota</taxon>
        <taxon>Desulfovibrionia</taxon>
        <taxon>Desulfovibrionales</taxon>
        <taxon>Desulfovibrionaceae</taxon>
        <taxon>Bilophila</taxon>
    </lineage>
</organism>
<dbReference type="SUPFAM" id="SSF51621">
    <property type="entry name" value="Phosphoenolpyruvate/pyruvate domain"/>
    <property type="match status" value="1"/>
</dbReference>
<dbReference type="EMBL" id="ADCP02000001">
    <property type="protein sequence ID" value="EFV42948.1"/>
    <property type="molecule type" value="Genomic_DNA"/>
</dbReference>
<dbReference type="eggNOG" id="COG3836">
    <property type="taxonomic scope" value="Bacteria"/>
</dbReference>
<dbReference type="PANTHER" id="PTHR30502">
    <property type="entry name" value="2-KETO-3-DEOXY-L-RHAMNONATE ALDOLASE"/>
    <property type="match status" value="1"/>
</dbReference>
<evidence type="ECO:0000256" key="3">
    <source>
        <dbReference type="ARBA" id="ARBA00023239"/>
    </source>
</evidence>
<dbReference type="OrthoDB" id="9802624at2"/>
<dbReference type="STRING" id="563192.HMPREF0179_03265"/>
<dbReference type="Proteomes" id="UP000006034">
    <property type="component" value="Unassembled WGS sequence"/>
</dbReference>
<dbReference type="InterPro" id="IPR015813">
    <property type="entry name" value="Pyrv/PenolPyrv_kinase-like_dom"/>
</dbReference>
<dbReference type="GO" id="GO:0005737">
    <property type="term" value="C:cytoplasm"/>
    <property type="evidence" value="ECO:0007669"/>
    <property type="project" value="TreeGrafter"/>
</dbReference>
<keyword evidence="3" id="KW-0456">Lyase</keyword>
<evidence type="ECO:0000313" key="5">
    <source>
        <dbReference type="EMBL" id="EFV42948.1"/>
    </source>
</evidence>
<feature type="domain" description="HpcH/HpaI aldolase/citrate lyase" evidence="4">
    <location>
        <begin position="15"/>
        <end position="239"/>
    </location>
</feature>
<dbReference type="InterPro" id="IPR050251">
    <property type="entry name" value="HpcH-HpaI_aldolase"/>
</dbReference>
<accession>E5YAP4</accession>
<proteinExistence type="inferred from homology"/>
<dbReference type="AlphaFoldDB" id="E5YAP4"/>
<dbReference type="HOGENOM" id="CLU_059964_1_0_7"/>
<dbReference type="InterPro" id="IPR005000">
    <property type="entry name" value="Aldolase/citrate-lyase_domain"/>
</dbReference>
<dbReference type="GO" id="GO:0046872">
    <property type="term" value="F:metal ion binding"/>
    <property type="evidence" value="ECO:0007669"/>
    <property type="project" value="UniProtKB-KW"/>
</dbReference>
<dbReference type="Pfam" id="PF03328">
    <property type="entry name" value="HpcH_HpaI"/>
    <property type="match status" value="1"/>
</dbReference>
<protein>
    <recommendedName>
        <fullName evidence="4">HpcH/HpaI aldolase/citrate lyase domain-containing protein</fullName>
    </recommendedName>
</protein>
<dbReference type="RefSeq" id="WP_005029887.1">
    <property type="nucleotide sequence ID" value="NZ_KE150238.1"/>
</dbReference>
<gene>
    <name evidence="5" type="ORF">HMPREF0179_03265</name>
</gene>
<reference evidence="5 6" key="2">
    <citation type="submission" date="2013-04" db="EMBL/GenBank/DDBJ databases">
        <title>The Genome Sequence of Bilophila wadsworthia 3_1_6.</title>
        <authorList>
            <consortium name="The Broad Institute Genomics Platform"/>
            <person name="Earl A."/>
            <person name="Ward D."/>
            <person name="Feldgarden M."/>
            <person name="Gevers D."/>
            <person name="Sibley C."/>
            <person name="Strauss J."/>
            <person name="Allen-Vercoe E."/>
            <person name="Walker B."/>
            <person name="Young S."/>
            <person name="Zeng Q."/>
            <person name="Gargeya S."/>
            <person name="Fitzgerald M."/>
            <person name="Haas B."/>
            <person name="Abouelleil A."/>
            <person name="Allen A.W."/>
            <person name="Alvarado L."/>
            <person name="Arachchi H.M."/>
            <person name="Berlin A.M."/>
            <person name="Chapman S.B."/>
            <person name="Gainer-Dewar J."/>
            <person name="Goldberg J."/>
            <person name="Griggs A."/>
            <person name="Gujja S."/>
            <person name="Hansen M."/>
            <person name="Howarth C."/>
            <person name="Imamovic A."/>
            <person name="Ireland A."/>
            <person name="Larimer J."/>
            <person name="McCowan C."/>
            <person name="Murphy C."/>
            <person name="Pearson M."/>
            <person name="Poon T.W."/>
            <person name="Priest M."/>
            <person name="Roberts A."/>
            <person name="Saif S."/>
            <person name="Shea T."/>
            <person name="Sisk P."/>
            <person name="Sykes S."/>
            <person name="Wortman J."/>
            <person name="Nusbaum C."/>
            <person name="Birren B."/>
        </authorList>
    </citation>
    <scope>NUCLEOTIDE SEQUENCE [LARGE SCALE GENOMIC DNA]</scope>
    <source>
        <strain evidence="5 6">3_1_6</strain>
    </source>
</reference>
<comment type="similarity">
    <text evidence="1">Belongs to the HpcH/HpaI aldolase family.</text>
</comment>